<dbReference type="KEGG" id="caby:Cabys_1693"/>
<dbReference type="PANTHER" id="PTHR47763:SF1">
    <property type="entry name" value="DUF659 DOMAIN-CONTAINING PROTEIN"/>
    <property type="match status" value="1"/>
</dbReference>
<reference evidence="6 9" key="2">
    <citation type="submission" date="2016-11" db="EMBL/GenBank/DDBJ databases">
        <title>Genomic analysis of Caldithrix abyssi and proposal of a novel bacterial phylum Caldithrichaeota.</title>
        <authorList>
            <person name="Kublanov I."/>
            <person name="Sigalova O."/>
            <person name="Gavrilov S."/>
            <person name="Lebedinsky A."/>
            <person name="Ivanova N."/>
            <person name="Daum C."/>
            <person name="Reddy T."/>
            <person name="Klenk H.P."/>
            <person name="Goker M."/>
            <person name="Reva O."/>
            <person name="Miroshnichenko M."/>
            <person name="Kyprides N."/>
            <person name="Woyke T."/>
            <person name="Gelfand M."/>
        </authorList>
    </citation>
    <scope>NUCLEOTIDE SEQUENCE [LARGE SCALE GENOMIC DNA]</scope>
    <source>
        <strain evidence="6 9">LF13</strain>
    </source>
</reference>
<dbReference type="eggNOG" id="COG2304">
    <property type="taxonomic scope" value="Bacteria"/>
</dbReference>
<dbReference type="GO" id="GO:0030246">
    <property type="term" value="F:carbohydrate binding"/>
    <property type="evidence" value="ECO:0007669"/>
    <property type="project" value="InterPro"/>
</dbReference>
<dbReference type="Pfam" id="PF25106">
    <property type="entry name" value="VWA_4"/>
    <property type="match status" value="1"/>
</dbReference>
<evidence type="ECO:0000313" key="7">
    <source>
        <dbReference type="EMBL" id="EHO42448.1"/>
    </source>
</evidence>
<feature type="region of interest" description="Disordered" evidence="4">
    <location>
        <begin position="107"/>
        <end position="133"/>
    </location>
</feature>
<dbReference type="SUPFAM" id="SSF49452">
    <property type="entry name" value="Starch-binding domain-like"/>
    <property type="match status" value="1"/>
</dbReference>
<comment type="subcellular location">
    <subcellularLocation>
        <location evidence="1">Secreted</location>
    </subcellularLocation>
</comment>
<dbReference type="Pfam" id="PF03783">
    <property type="entry name" value="CsgG"/>
    <property type="match status" value="1"/>
</dbReference>
<evidence type="ECO:0000256" key="4">
    <source>
        <dbReference type="SAM" id="MobiDB-lite"/>
    </source>
</evidence>
<evidence type="ECO:0000313" key="8">
    <source>
        <dbReference type="Proteomes" id="UP000004671"/>
    </source>
</evidence>
<proteinExistence type="predicted"/>
<dbReference type="CDD" id="cd00198">
    <property type="entry name" value="vWFA"/>
    <property type="match status" value="1"/>
</dbReference>
<dbReference type="InterPro" id="IPR005534">
    <property type="entry name" value="Curli_assmbl/transp-comp_CsgG"/>
</dbReference>
<feature type="domain" description="VWFA" evidence="5">
    <location>
        <begin position="285"/>
        <end position="452"/>
    </location>
</feature>
<feature type="compositionally biased region" description="Basic and acidic residues" evidence="4">
    <location>
        <begin position="120"/>
        <end position="133"/>
    </location>
</feature>
<dbReference type="GO" id="GO:0005737">
    <property type="term" value="C:cytoplasm"/>
    <property type="evidence" value="ECO:0007669"/>
    <property type="project" value="TreeGrafter"/>
</dbReference>
<dbReference type="Pfam" id="PF13715">
    <property type="entry name" value="CarbopepD_reg_2"/>
    <property type="match status" value="1"/>
</dbReference>
<dbReference type="Gene3D" id="3.40.50.10610">
    <property type="entry name" value="ABC-type transport auxiliary lipoprotein component"/>
    <property type="match status" value="1"/>
</dbReference>
<dbReference type="InterPro" id="IPR036465">
    <property type="entry name" value="vWFA_dom_sf"/>
</dbReference>
<dbReference type="Gene3D" id="2.60.40.1120">
    <property type="entry name" value="Carboxypeptidase-like, regulatory domain"/>
    <property type="match status" value="1"/>
</dbReference>
<dbReference type="InterPro" id="IPR013784">
    <property type="entry name" value="Carb-bd-like_fold"/>
</dbReference>
<evidence type="ECO:0000256" key="1">
    <source>
        <dbReference type="ARBA" id="ARBA00004613"/>
    </source>
</evidence>
<dbReference type="Proteomes" id="UP000183868">
    <property type="component" value="Chromosome"/>
</dbReference>
<accession>H1XRG7</accession>
<name>H1XRG7_CALAY</name>
<dbReference type="InterPro" id="IPR056861">
    <property type="entry name" value="HMCN1-like_VWA"/>
</dbReference>
<evidence type="ECO:0000256" key="2">
    <source>
        <dbReference type="ARBA" id="ARBA00022525"/>
    </source>
</evidence>
<dbReference type="InterPro" id="IPR002035">
    <property type="entry name" value="VWF_A"/>
</dbReference>
<dbReference type="EMBL" id="CP018099">
    <property type="protein sequence ID" value="APF18442.1"/>
    <property type="molecule type" value="Genomic_DNA"/>
</dbReference>
<keyword evidence="8" id="KW-1185">Reference proteome</keyword>
<dbReference type="AlphaFoldDB" id="H1XRG7"/>
<dbReference type="GO" id="GO:0030288">
    <property type="term" value="C:outer membrane-bounded periplasmic space"/>
    <property type="evidence" value="ECO:0007669"/>
    <property type="project" value="InterPro"/>
</dbReference>
<evidence type="ECO:0000313" key="6">
    <source>
        <dbReference type="EMBL" id="APF18442.1"/>
    </source>
</evidence>
<evidence type="ECO:0000313" key="9">
    <source>
        <dbReference type="Proteomes" id="UP000183868"/>
    </source>
</evidence>
<dbReference type="PROSITE" id="PS50234">
    <property type="entry name" value="VWFA"/>
    <property type="match status" value="1"/>
</dbReference>
<dbReference type="Proteomes" id="UP000004671">
    <property type="component" value="Chromosome"/>
</dbReference>
<dbReference type="HOGENOM" id="CLU_414868_0_0_0"/>
<dbReference type="InterPro" id="IPR052969">
    <property type="entry name" value="Thr-specific_kinase-like"/>
</dbReference>
<dbReference type="RefSeq" id="WP_006929789.1">
    <property type="nucleotide sequence ID" value="NZ_CM001402.1"/>
</dbReference>
<sequence length="661" mass="74658" precursor="true">MKHPTLFTLFTFLLFFQSVDGGQIKGKVVDTKDKAVSGAVVLIKELGQQTMSDEQGAFYFREVLAGDYTLIAFKEKVGHGKVRVKLAESAVIELKIQLKKSTMKPGDYHYLTTPRKPKKTMKEMPIPKKAESERMYESEAVEMTGAPAGAARAQQSGLKAGFADDNKQFNYFLNFLERFENKAEHYPLPVRERIWLKVQDAQGKPLNNALVEVFENGLLLERGKTYADGSFFVYPLVDGMNGDQFEVNVQFKRTVKTIKIDRNGPRIVPVQLPIARGAYQQIPLDLVFILDTTGSMGEEIERLKNTIEIINANLIQLKPRPDIRFALVLYRDRGDEYVTRFVPFSRSLDYFQSVLNTIEADGGGDYPEDLQSALHTALKQLDWRQDAIRLAYIITDAPPHLDYDQEYTYIDACKEAKQRGIKFFSVGTGGLDINGEYVLRQIAQFTYGKYIFLTYGEKGESEGGRPGSVSHHTGANFQTDKLEAIIIRFTKQELLYQSDQPIAESEPYFEAVKIDDETREATLNKLFDQALDELIDYSTMPIAQKTKLAILPVSSKYPALAATAEYFTEQMILAAQKKKQFELVERKDLQTIAEELKLQLSGLVSEEDAAKVGELIGADLIVIGHLFKTNATYELFLKLERVRTSEILSVTKAKIDVRLGL</sequence>
<dbReference type="SMART" id="SM00327">
    <property type="entry name" value="VWA"/>
    <property type="match status" value="1"/>
</dbReference>
<dbReference type="PaxDb" id="880073-Calab_2841"/>
<dbReference type="SUPFAM" id="SSF53300">
    <property type="entry name" value="vWA-like"/>
    <property type="match status" value="1"/>
</dbReference>
<dbReference type="GO" id="GO:0004674">
    <property type="term" value="F:protein serine/threonine kinase activity"/>
    <property type="evidence" value="ECO:0007669"/>
    <property type="project" value="TreeGrafter"/>
</dbReference>
<dbReference type="PANTHER" id="PTHR47763">
    <property type="entry name" value="ALPHA-PROTEIN KINASE VWKA"/>
    <property type="match status" value="1"/>
</dbReference>
<reference evidence="7 8" key="1">
    <citation type="submission" date="2011-09" db="EMBL/GenBank/DDBJ databases">
        <title>The permanent draft genome of Caldithrix abyssi DSM 13497.</title>
        <authorList>
            <consortium name="US DOE Joint Genome Institute (JGI-PGF)"/>
            <person name="Lucas S."/>
            <person name="Han J."/>
            <person name="Lapidus A."/>
            <person name="Bruce D."/>
            <person name="Goodwin L."/>
            <person name="Pitluck S."/>
            <person name="Peters L."/>
            <person name="Kyrpides N."/>
            <person name="Mavromatis K."/>
            <person name="Ivanova N."/>
            <person name="Mikhailova N."/>
            <person name="Chertkov O."/>
            <person name="Detter J.C."/>
            <person name="Tapia R."/>
            <person name="Han C."/>
            <person name="Land M."/>
            <person name="Hauser L."/>
            <person name="Markowitz V."/>
            <person name="Cheng J.-F."/>
            <person name="Hugenholtz P."/>
            <person name="Woyke T."/>
            <person name="Wu D."/>
            <person name="Spring S."/>
            <person name="Brambilla E."/>
            <person name="Klenk H.-P."/>
            <person name="Eisen J.A."/>
        </authorList>
    </citation>
    <scope>NUCLEOTIDE SEQUENCE [LARGE SCALE GENOMIC DNA]</scope>
    <source>
        <strain evidence="7 8">DSM 13497</strain>
    </source>
</reference>
<dbReference type="InParanoid" id="H1XRG7"/>
<organism evidence="7 8">
    <name type="scientific">Caldithrix abyssi DSM 13497</name>
    <dbReference type="NCBI Taxonomy" id="880073"/>
    <lineage>
        <taxon>Bacteria</taxon>
        <taxon>Pseudomonadati</taxon>
        <taxon>Calditrichota</taxon>
        <taxon>Calditrichia</taxon>
        <taxon>Calditrichales</taxon>
        <taxon>Calditrichaceae</taxon>
        <taxon>Caldithrix</taxon>
    </lineage>
</organism>
<dbReference type="EMBL" id="CM001402">
    <property type="protein sequence ID" value="EHO42448.1"/>
    <property type="molecule type" value="Genomic_DNA"/>
</dbReference>
<evidence type="ECO:0000256" key="3">
    <source>
        <dbReference type="ARBA" id="ARBA00022729"/>
    </source>
</evidence>
<dbReference type="Gene3D" id="3.40.50.410">
    <property type="entry name" value="von Willebrand factor, type A domain"/>
    <property type="match status" value="1"/>
</dbReference>
<protein>
    <submittedName>
        <fullName evidence="6">Putative conserved protein YegL, contains vWA domain of TerY type</fullName>
    </submittedName>
    <submittedName>
        <fullName evidence="7">von Willebrand factor type A</fullName>
    </submittedName>
</protein>
<gene>
    <name evidence="6" type="ORF">Cabys_1693</name>
    <name evidence="7" type="ORF">Calab_2841</name>
</gene>
<dbReference type="STRING" id="880073.Cabys_1693"/>
<keyword evidence="2" id="KW-0964">Secreted</keyword>
<dbReference type="OrthoDB" id="9805121at2"/>
<keyword evidence="3" id="KW-0732">Signal</keyword>
<evidence type="ECO:0000259" key="5">
    <source>
        <dbReference type="PROSITE" id="PS50234"/>
    </source>
</evidence>